<protein>
    <submittedName>
        <fullName evidence="1">Uncharacterized protein</fullName>
    </submittedName>
</protein>
<comment type="caution">
    <text evidence="1">The sequence shown here is derived from an EMBL/GenBank/DDBJ whole genome shotgun (WGS) entry which is preliminary data.</text>
</comment>
<reference evidence="1" key="2">
    <citation type="submission" date="2015-03" db="EMBL/GenBank/DDBJ databases">
        <title>Genome sequence of Pseudoalteromonas citrea.</title>
        <authorList>
            <person name="Xie B.-B."/>
            <person name="Rong J.-C."/>
            <person name="Qin Q.-L."/>
            <person name="Zhang Y.-Z."/>
        </authorList>
    </citation>
    <scope>NUCLEOTIDE SEQUENCE</scope>
    <source>
        <strain evidence="1">DSM 8771</strain>
    </source>
</reference>
<dbReference type="Proteomes" id="UP000016487">
    <property type="component" value="Unassembled WGS sequence"/>
</dbReference>
<name>A0AAD4FPX3_9GAMM</name>
<evidence type="ECO:0000313" key="2">
    <source>
        <dbReference type="Proteomes" id="UP000016487"/>
    </source>
</evidence>
<gene>
    <name evidence="1" type="ORF">PCIT_b0416</name>
</gene>
<sequence>MGTQNPTLASSHNTVIKRINVAQIGIVQTAFTVITTRSHHK</sequence>
<reference evidence="1" key="1">
    <citation type="journal article" date="2012" name="J. Bacteriol.">
        <title>Genome sequences of type strains of seven species of the marine bacterium Pseudoalteromonas.</title>
        <authorList>
            <person name="Xie B.B."/>
            <person name="Shu Y.L."/>
            <person name="Qin Q.L."/>
            <person name="Rong J.C."/>
            <person name="Zhang X.Y."/>
            <person name="Chen X.L."/>
            <person name="Shi M."/>
            <person name="He H.L."/>
            <person name="Zhou B.C."/>
            <person name="Zhang Y.Z."/>
        </authorList>
    </citation>
    <scope>NUCLEOTIDE SEQUENCE</scope>
    <source>
        <strain evidence="1">DSM 8771</strain>
    </source>
</reference>
<dbReference type="EMBL" id="AHBZ03000027">
    <property type="protein sequence ID" value="KAF7764419.1"/>
    <property type="molecule type" value="Genomic_DNA"/>
</dbReference>
<organism evidence="1 2">
    <name type="scientific">Pseudoalteromonas citrea</name>
    <dbReference type="NCBI Taxonomy" id="43655"/>
    <lineage>
        <taxon>Bacteria</taxon>
        <taxon>Pseudomonadati</taxon>
        <taxon>Pseudomonadota</taxon>
        <taxon>Gammaproteobacteria</taxon>
        <taxon>Alteromonadales</taxon>
        <taxon>Pseudoalteromonadaceae</taxon>
        <taxon>Pseudoalteromonas</taxon>
    </lineage>
</organism>
<proteinExistence type="predicted"/>
<accession>A0AAD4FPX3</accession>
<dbReference type="AlphaFoldDB" id="A0AAD4FPX3"/>
<evidence type="ECO:0000313" key="1">
    <source>
        <dbReference type="EMBL" id="KAF7764419.1"/>
    </source>
</evidence>